<organism evidence="2 3">
    <name type="scientific">Granulicella aggregans</name>
    <dbReference type="NCBI Taxonomy" id="474949"/>
    <lineage>
        <taxon>Bacteria</taxon>
        <taxon>Pseudomonadati</taxon>
        <taxon>Acidobacteriota</taxon>
        <taxon>Terriglobia</taxon>
        <taxon>Terriglobales</taxon>
        <taxon>Acidobacteriaceae</taxon>
        <taxon>Granulicella</taxon>
    </lineage>
</organism>
<dbReference type="Gene3D" id="2.30.330.10">
    <property type="entry name" value="SpoA-like"/>
    <property type="match status" value="1"/>
</dbReference>
<dbReference type="EMBL" id="JACHIP010000003">
    <property type="protein sequence ID" value="MBB5057627.1"/>
    <property type="molecule type" value="Genomic_DNA"/>
</dbReference>
<keyword evidence="2" id="KW-0969">Cilium</keyword>
<name>A0A7W7ZD73_9BACT</name>
<keyword evidence="3" id="KW-1185">Reference proteome</keyword>
<keyword evidence="2" id="KW-0966">Cell projection</keyword>
<keyword evidence="2" id="KW-0282">Flagellum</keyword>
<dbReference type="InterPro" id="IPR036429">
    <property type="entry name" value="SpoA-like_sf"/>
</dbReference>
<dbReference type="AlphaFoldDB" id="A0A7W7ZD73"/>
<dbReference type="Proteomes" id="UP000540989">
    <property type="component" value="Unassembled WGS sequence"/>
</dbReference>
<comment type="caution">
    <text evidence="2">The sequence shown here is derived from an EMBL/GenBank/DDBJ whole genome shotgun (WGS) entry which is preliminary data.</text>
</comment>
<evidence type="ECO:0000313" key="2">
    <source>
        <dbReference type="EMBL" id="MBB5057627.1"/>
    </source>
</evidence>
<gene>
    <name evidence="2" type="ORF">HDF16_002333</name>
</gene>
<dbReference type="SUPFAM" id="SSF101801">
    <property type="entry name" value="Surface presentation of antigens (SPOA)"/>
    <property type="match status" value="1"/>
</dbReference>
<accession>A0A7W7ZD73</accession>
<feature type="domain" description="Flagellar motor switch protein FliN-like C-terminal" evidence="1">
    <location>
        <begin position="42"/>
        <end position="110"/>
    </location>
</feature>
<proteinExistence type="predicted"/>
<dbReference type="InterPro" id="IPR001543">
    <property type="entry name" value="FliN-like_C"/>
</dbReference>
<dbReference type="Pfam" id="PF01052">
    <property type="entry name" value="FliMN_C"/>
    <property type="match status" value="1"/>
</dbReference>
<dbReference type="RefSeq" id="WP_184216663.1">
    <property type="nucleotide sequence ID" value="NZ_JACHIP010000003.1"/>
</dbReference>
<sequence length="111" mass="12473">MSILDNETRSGEMAVHHGGYVSNRHHLPWTQRIEDHVSWPILQRVPETITALIDIPDFTVRDLLTLEPGRVVASQTLTSELIPIKIGAVQILWAEFEVVEESLGLRVAKLA</sequence>
<evidence type="ECO:0000259" key="1">
    <source>
        <dbReference type="Pfam" id="PF01052"/>
    </source>
</evidence>
<protein>
    <submittedName>
        <fullName evidence="2">Flagellar motor switch protein FliN/FliY</fullName>
    </submittedName>
</protein>
<reference evidence="2 3" key="1">
    <citation type="submission" date="2020-08" db="EMBL/GenBank/DDBJ databases">
        <title>Genomic Encyclopedia of Type Strains, Phase IV (KMG-V): Genome sequencing to study the core and pangenomes of soil and plant-associated prokaryotes.</title>
        <authorList>
            <person name="Whitman W."/>
        </authorList>
    </citation>
    <scope>NUCLEOTIDE SEQUENCE [LARGE SCALE GENOMIC DNA]</scope>
    <source>
        <strain evidence="2 3">M8UP14</strain>
    </source>
</reference>
<evidence type="ECO:0000313" key="3">
    <source>
        <dbReference type="Proteomes" id="UP000540989"/>
    </source>
</evidence>